<dbReference type="AlphaFoldDB" id="A0A5B1CL22"/>
<evidence type="ECO:0000313" key="7">
    <source>
        <dbReference type="EMBL" id="KAA1260230.1"/>
    </source>
</evidence>
<keyword evidence="8" id="KW-1185">Reference proteome</keyword>
<comment type="subcellular location">
    <subcellularLocation>
        <location evidence="1 6">Bacterial flagellum basal body</location>
    </subcellularLocation>
</comment>
<evidence type="ECO:0000256" key="5">
    <source>
        <dbReference type="ARBA" id="ARBA00024934"/>
    </source>
</evidence>
<dbReference type="Proteomes" id="UP000322699">
    <property type="component" value="Unassembled WGS sequence"/>
</dbReference>
<accession>A0A5B1CL22</accession>
<protein>
    <recommendedName>
        <fullName evidence="3 6">Flagellar basal body rod protein FlgB</fullName>
    </recommendedName>
</protein>
<sequence>MINLFQSTTIPALEHSLNFAQRRHELLAGNLANMDTPDYQSRDLSVDDFQEALADSIAAGANPASVSPTTRDQIAYGPRDATEQVVFHDGSDVSMEHQVTELSKNKHLHSLAITTMRSQFALLRAAITERA</sequence>
<reference evidence="7 8" key="1">
    <citation type="submission" date="2019-08" db="EMBL/GenBank/DDBJ databases">
        <title>Deep-cultivation of Planctomycetes and their phenomic and genomic characterization uncovers novel biology.</title>
        <authorList>
            <person name="Wiegand S."/>
            <person name="Jogler M."/>
            <person name="Boedeker C."/>
            <person name="Pinto D."/>
            <person name="Vollmers J."/>
            <person name="Rivas-Marin E."/>
            <person name="Kohn T."/>
            <person name="Peeters S.H."/>
            <person name="Heuer A."/>
            <person name="Rast P."/>
            <person name="Oberbeckmann S."/>
            <person name="Bunk B."/>
            <person name="Jeske O."/>
            <person name="Meyerdierks A."/>
            <person name="Storesund J.E."/>
            <person name="Kallscheuer N."/>
            <person name="Luecker S."/>
            <person name="Lage O.M."/>
            <person name="Pohl T."/>
            <person name="Merkel B.J."/>
            <person name="Hornburger P."/>
            <person name="Mueller R.-W."/>
            <person name="Bruemmer F."/>
            <person name="Labrenz M."/>
            <person name="Spormann A.M."/>
            <person name="Op Den Camp H."/>
            <person name="Overmann J."/>
            <person name="Amann R."/>
            <person name="Jetten M.S.M."/>
            <person name="Mascher T."/>
            <person name="Medema M.H."/>
            <person name="Devos D.P."/>
            <person name="Kaster A.-K."/>
            <person name="Ovreas L."/>
            <person name="Rohde M."/>
            <person name="Galperin M.Y."/>
            <person name="Jogler C."/>
        </authorList>
    </citation>
    <scope>NUCLEOTIDE SEQUENCE [LARGE SCALE GENOMIC DNA]</scope>
    <source>
        <strain evidence="7 8">LF1</strain>
    </source>
</reference>
<keyword evidence="7" id="KW-0966">Cell projection</keyword>
<dbReference type="EMBL" id="VRLW01000001">
    <property type="protein sequence ID" value="KAA1260230.1"/>
    <property type="molecule type" value="Genomic_DNA"/>
</dbReference>
<dbReference type="RefSeq" id="WP_068266292.1">
    <property type="nucleotide sequence ID" value="NZ_LWSK01000116.1"/>
</dbReference>
<evidence type="ECO:0000256" key="2">
    <source>
        <dbReference type="ARBA" id="ARBA00009677"/>
    </source>
</evidence>
<dbReference type="PIRSF" id="PIRSF002889">
    <property type="entry name" value="Rod_FlgB"/>
    <property type="match status" value="1"/>
</dbReference>
<proteinExistence type="inferred from homology"/>
<dbReference type="OrthoDB" id="9792068at2"/>
<evidence type="ECO:0000256" key="4">
    <source>
        <dbReference type="ARBA" id="ARBA00023143"/>
    </source>
</evidence>
<comment type="similarity">
    <text evidence="2 6">Belongs to the flagella basal body rod proteins family.</text>
</comment>
<keyword evidence="7" id="KW-0282">Flagellum</keyword>
<gene>
    <name evidence="7" type="primary">flgB</name>
    <name evidence="7" type="ORF">LF1_27690</name>
</gene>
<comment type="function">
    <text evidence="5 6">Structural component of flagellum, the bacterial motility apparatus. Part of the rod structure of flagellar basal body.</text>
</comment>
<keyword evidence="7" id="KW-0969">Cilium</keyword>
<dbReference type="InterPro" id="IPR006300">
    <property type="entry name" value="FlgB"/>
</dbReference>
<name>A0A5B1CL22_9BACT</name>
<dbReference type="GO" id="GO:0071973">
    <property type="term" value="P:bacterial-type flagellum-dependent cell motility"/>
    <property type="evidence" value="ECO:0007669"/>
    <property type="project" value="InterPro"/>
</dbReference>
<dbReference type="GO" id="GO:0030694">
    <property type="term" value="C:bacterial-type flagellum basal body, rod"/>
    <property type="evidence" value="ECO:0007669"/>
    <property type="project" value="InterPro"/>
</dbReference>
<evidence type="ECO:0000256" key="6">
    <source>
        <dbReference type="PIRNR" id="PIRNR002889"/>
    </source>
</evidence>
<keyword evidence="4 6" id="KW-0975">Bacterial flagellum</keyword>
<evidence type="ECO:0000256" key="1">
    <source>
        <dbReference type="ARBA" id="ARBA00004117"/>
    </source>
</evidence>
<comment type="caution">
    <text evidence="7">The sequence shown here is derived from an EMBL/GenBank/DDBJ whole genome shotgun (WGS) entry which is preliminary data.</text>
</comment>
<comment type="subunit">
    <text evidence="6">The basal body constitutes a major portion of the flagellar organelle and consists of a number of rings mounted on a central rod.</text>
</comment>
<evidence type="ECO:0000256" key="3">
    <source>
        <dbReference type="ARBA" id="ARBA00014376"/>
    </source>
</evidence>
<organism evidence="7 8">
    <name type="scientific">Rubripirellula obstinata</name>
    <dbReference type="NCBI Taxonomy" id="406547"/>
    <lineage>
        <taxon>Bacteria</taxon>
        <taxon>Pseudomonadati</taxon>
        <taxon>Planctomycetota</taxon>
        <taxon>Planctomycetia</taxon>
        <taxon>Pirellulales</taxon>
        <taxon>Pirellulaceae</taxon>
        <taxon>Rubripirellula</taxon>
    </lineage>
</organism>
<evidence type="ECO:0000313" key="8">
    <source>
        <dbReference type="Proteomes" id="UP000322699"/>
    </source>
</evidence>